<dbReference type="PROSITE" id="PS51186">
    <property type="entry name" value="GNAT"/>
    <property type="match status" value="1"/>
</dbReference>
<dbReference type="GO" id="GO:0016747">
    <property type="term" value="F:acyltransferase activity, transferring groups other than amino-acyl groups"/>
    <property type="evidence" value="ECO:0007669"/>
    <property type="project" value="InterPro"/>
</dbReference>
<accession>A0A7W4FCG6</accession>
<keyword evidence="1 4" id="KW-0808">Transferase</keyword>
<name>A0A7W4FCG6_GLUDI</name>
<dbReference type="CDD" id="cd04301">
    <property type="entry name" value="NAT_SF"/>
    <property type="match status" value="1"/>
</dbReference>
<dbReference type="RefSeq" id="WP_012223205.1">
    <property type="nucleotide sequence ID" value="NZ_JABEQG010000002.1"/>
</dbReference>
<organism evidence="4 5">
    <name type="scientific">Gluconacetobacter diazotrophicus</name>
    <name type="common">Acetobacter diazotrophicus</name>
    <dbReference type="NCBI Taxonomy" id="33996"/>
    <lineage>
        <taxon>Bacteria</taxon>
        <taxon>Pseudomonadati</taxon>
        <taxon>Pseudomonadota</taxon>
        <taxon>Alphaproteobacteria</taxon>
        <taxon>Acetobacterales</taxon>
        <taxon>Acetobacteraceae</taxon>
        <taxon>Gluconacetobacter</taxon>
    </lineage>
</organism>
<protein>
    <submittedName>
        <fullName evidence="4">GNAT family N-acetyltransferase</fullName>
    </submittedName>
</protein>
<feature type="domain" description="N-acetyltransferase" evidence="3">
    <location>
        <begin position="21"/>
        <end position="164"/>
    </location>
</feature>
<dbReference type="Gene3D" id="3.40.630.30">
    <property type="match status" value="1"/>
</dbReference>
<dbReference type="EMBL" id="JABEQG010000002">
    <property type="protein sequence ID" value="MBB2155137.1"/>
    <property type="molecule type" value="Genomic_DNA"/>
</dbReference>
<proteinExistence type="predicted"/>
<evidence type="ECO:0000313" key="4">
    <source>
        <dbReference type="EMBL" id="MBB2155137.1"/>
    </source>
</evidence>
<dbReference type="PANTHER" id="PTHR43877">
    <property type="entry name" value="AMINOALKYLPHOSPHONATE N-ACETYLTRANSFERASE-RELATED-RELATED"/>
    <property type="match status" value="1"/>
</dbReference>
<reference evidence="4 5" key="1">
    <citation type="submission" date="2020-04" db="EMBL/GenBank/DDBJ databases">
        <title>Description of novel Gluconacetobacter.</title>
        <authorList>
            <person name="Sombolestani A."/>
        </authorList>
    </citation>
    <scope>NUCLEOTIDE SEQUENCE [LARGE SCALE GENOMIC DNA]</scope>
    <source>
        <strain evidence="4 5">LMG 7603</strain>
    </source>
</reference>
<sequence>MAVYRVRRTILSAPERDRTMPDIRIARIALADCLPIRQAVLWPDLPRQACIVPGDADALHYGAFLAGRLAGCGSFFPLASQTVRLRKCAIMPDVQRRGLGSRLLRVAFAELRQAGYATVTLDARLTAVDFYRRFGLEPHGAPFVRSGLEYVTVGGALPGGIDRPR</sequence>
<dbReference type="InterPro" id="IPR000182">
    <property type="entry name" value="GNAT_dom"/>
</dbReference>
<evidence type="ECO:0000259" key="3">
    <source>
        <dbReference type="PROSITE" id="PS51186"/>
    </source>
</evidence>
<evidence type="ECO:0000256" key="1">
    <source>
        <dbReference type="ARBA" id="ARBA00022679"/>
    </source>
</evidence>
<dbReference type="SUPFAM" id="SSF55729">
    <property type="entry name" value="Acyl-CoA N-acyltransferases (Nat)"/>
    <property type="match status" value="1"/>
</dbReference>
<dbReference type="InterPro" id="IPR016181">
    <property type="entry name" value="Acyl_CoA_acyltransferase"/>
</dbReference>
<dbReference type="InterPro" id="IPR050832">
    <property type="entry name" value="Bact_Acetyltransf"/>
</dbReference>
<dbReference type="AlphaFoldDB" id="A0A7W4FCG6"/>
<evidence type="ECO:0000256" key="2">
    <source>
        <dbReference type="ARBA" id="ARBA00023315"/>
    </source>
</evidence>
<comment type="caution">
    <text evidence="4">The sequence shown here is derived from an EMBL/GenBank/DDBJ whole genome shotgun (WGS) entry which is preliminary data.</text>
</comment>
<dbReference type="Proteomes" id="UP000550787">
    <property type="component" value="Unassembled WGS sequence"/>
</dbReference>
<keyword evidence="2" id="KW-0012">Acyltransferase</keyword>
<gene>
    <name evidence="4" type="ORF">HLH33_02240</name>
</gene>
<dbReference type="Pfam" id="PF13673">
    <property type="entry name" value="Acetyltransf_10"/>
    <property type="match status" value="1"/>
</dbReference>
<evidence type="ECO:0000313" key="5">
    <source>
        <dbReference type="Proteomes" id="UP000550787"/>
    </source>
</evidence>
<dbReference type="OMA" id="WCDARES"/>